<name>A0A432W458_9GAMM</name>
<accession>A0A432W458</accession>
<organism evidence="2 3">
    <name type="scientific">Aliidiomarina minuta</name>
    <dbReference type="NCBI Taxonomy" id="880057"/>
    <lineage>
        <taxon>Bacteria</taxon>
        <taxon>Pseudomonadati</taxon>
        <taxon>Pseudomonadota</taxon>
        <taxon>Gammaproteobacteria</taxon>
        <taxon>Alteromonadales</taxon>
        <taxon>Idiomarinaceae</taxon>
        <taxon>Aliidiomarina</taxon>
    </lineage>
</organism>
<dbReference type="InterPro" id="IPR036182">
    <property type="entry name" value="PCuAC_sf"/>
</dbReference>
<dbReference type="PANTHER" id="PTHR36302">
    <property type="entry name" value="BLR7088 PROTEIN"/>
    <property type="match status" value="1"/>
</dbReference>
<dbReference type="OrthoDB" id="9796962at2"/>
<evidence type="ECO:0000256" key="1">
    <source>
        <dbReference type="SAM" id="SignalP"/>
    </source>
</evidence>
<dbReference type="Proteomes" id="UP000288293">
    <property type="component" value="Unassembled WGS sequence"/>
</dbReference>
<dbReference type="RefSeq" id="WP_126803967.1">
    <property type="nucleotide sequence ID" value="NZ_PIPL01000002.1"/>
</dbReference>
<feature type="chain" id="PRO_5018982904" description="Copper chaperone PCu(A)C" evidence="1">
    <location>
        <begin position="22"/>
        <end position="151"/>
    </location>
</feature>
<evidence type="ECO:0008006" key="4">
    <source>
        <dbReference type="Google" id="ProtNLM"/>
    </source>
</evidence>
<keyword evidence="1" id="KW-0732">Signal</keyword>
<reference evidence="2 3" key="1">
    <citation type="journal article" date="2011" name="Front. Microbiol.">
        <title>Genomic signatures of strain selection and enhancement in Bacillus atrophaeus var. globigii, a historical biowarfare simulant.</title>
        <authorList>
            <person name="Gibbons H.S."/>
            <person name="Broomall S.M."/>
            <person name="McNew L.A."/>
            <person name="Daligault H."/>
            <person name="Chapman C."/>
            <person name="Bruce D."/>
            <person name="Karavis M."/>
            <person name="Krepps M."/>
            <person name="McGregor P.A."/>
            <person name="Hong C."/>
            <person name="Park K.H."/>
            <person name="Akmal A."/>
            <person name="Feldman A."/>
            <person name="Lin J.S."/>
            <person name="Chang W.E."/>
            <person name="Higgs B.W."/>
            <person name="Demirev P."/>
            <person name="Lindquist J."/>
            <person name="Liem A."/>
            <person name="Fochler E."/>
            <person name="Read T.D."/>
            <person name="Tapia R."/>
            <person name="Johnson S."/>
            <person name="Bishop-Lilly K.A."/>
            <person name="Detter C."/>
            <person name="Han C."/>
            <person name="Sozhamannan S."/>
            <person name="Rosenzweig C.N."/>
            <person name="Skowronski E.W."/>
        </authorList>
    </citation>
    <scope>NUCLEOTIDE SEQUENCE [LARGE SCALE GENOMIC DNA]</scope>
    <source>
        <strain evidence="2 3">MLST1</strain>
    </source>
</reference>
<sequence>MRALYLISFCVFASFASATQAAISLNTDDIWLRESVPGAENGAGFGALLNPSNEDVVIVGAYSEVAGDVEIHQHVSRNGQMSMEAIEALTVPAGEEVKLQPGGYHLMLLGLKQRLTTGDEHEITLLLASGEAITMMAEVKPLIEDAHNEHH</sequence>
<dbReference type="SUPFAM" id="SSF110087">
    <property type="entry name" value="DR1885-like metal-binding protein"/>
    <property type="match status" value="1"/>
</dbReference>
<dbReference type="InterPro" id="IPR007410">
    <property type="entry name" value="LpqE-like"/>
</dbReference>
<dbReference type="InterPro" id="IPR058248">
    <property type="entry name" value="Lxx211020-like"/>
</dbReference>
<keyword evidence="3" id="KW-1185">Reference proteome</keyword>
<dbReference type="Pfam" id="PF04314">
    <property type="entry name" value="PCuAC"/>
    <property type="match status" value="1"/>
</dbReference>
<dbReference type="Gene3D" id="2.60.40.1890">
    <property type="entry name" value="PCu(A)C copper chaperone"/>
    <property type="match status" value="1"/>
</dbReference>
<feature type="signal peptide" evidence="1">
    <location>
        <begin position="1"/>
        <end position="21"/>
    </location>
</feature>
<gene>
    <name evidence="2" type="ORF">CWE09_10320</name>
</gene>
<evidence type="ECO:0000313" key="3">
    <source>
        <dbReference type="Proteomes" id="UP000288293"/>
    </source>
</evidence>
<evidence type="ECO:0000313" key="2">
    <source>
        <dbReference type="EMBL" id="RUO24266.1"/>
    </source>
</evidence>
<dbReference type="EMBL" id="PIPL01000002">
    <property type="protein sequence ID" value="RUO24266.1"/>
    <property type="molecule type" value="Genomic_DNA"/>
</dbReference>
<proteinExistence type="predicted"/>
<dbReference type="PANTHER" id="PTHR36302:SF1">
    <property type="entry name" value="COPPER CHAPERONE PCU(A)C"/>
    <property type="match status" value="1"/>
</dbReference>
<comment type="caution">
    <text evidence="2">The sequence shown here is derived from an EMBL/GenBank/DDBJ whole genome shotgun (WGS) entry which is preliminary data.</text>
</comment>
<dbReference type="AlphaFoldDB" id="A0A432W458"/>
<protein>
    <recommendedName>
        <fullName evidence="4">Copper chaperone PCu(A)C</fullName>
    </recommendedName>
</protein>